<evidence type="ECO:0000313" key="3">
    <source>
        <dbReference type="Proteomes" id="UP000228987"/>
    </source>
</evidence>
<keyword evidence="1" id="KW-0812">Transmembrane</keyword>
<keyword evidence="1" id="KW-1133">Transmembrane helix</keyword>
<proteinExistence type="predicted"/>
<keyword evidence="1" id="KW-0472">Membrane</keyword>
<organism evidence="2 3">
    <name type="scientific">SAR86 cluster bacterium</name>
    <dbReference type="NCBI Taxonomy" id="2030880"/>
    <lineage>
        <taxon>Bacteria</taxon>
        <taxon>Pseudomonadati</taxon>
        <taxon>Pseudomonadota</taxon>
        <taxon>Gammaproteobacteria</taxon>
        <taxon>SAR86 cluster</taxon>
    </lineage>
</organism>
<sequence length="91" mass="10040">MRKDKKQEKEDQSTGEQLVGVLMELSRPSAFARLMSSASELLKRQALEKSIRRVVLVVAVVVLAFVVVGRGVSIDFDLNIKPPSVEASQND</sequence>
<dbReference type="AlphaFoldDB" id="A0A2A5CFF0"/>
<protein>
    <submittedName>
        <fullName evidence="2">Uncharacterized protein</fullName>
    </submittedName>
</protein>
<evidence type="ECO:0000313" key="2">
    <source>
        <dbReference type="EMBL" id="PCJ42096.1"/>
    </source>
</evidence>
<name>A0A2A5CFF0_9GAMM</name>
<comment type="caution">
    <text evidence="2">The sequence shown here is derived from an EMBL/GenBank/DDBJ whole genome shotgun (WGS) entry which is preliminary data.</text>
</comment>
<evidence type="ECO:0000256" key="1">
    <source>
        <dbReference type="SAM" id="Phobius"/>
    </source>
</evidence>
<gene>
    <name evidence="2" type="ORF">COA71_05755</name>
</gene>
<accession>A0A2A5CFF0</accession>
<feature type="transmembrane region" description="Helical" evidence="1">
    <location>
        <begin position="54"/>
        <end position="74"/>
    </location>
</feature>
<reference evidence="3" key="1">
    <citation type="submission" date="2017-08" db="EMBL/GenBank/DDBJ databases">
        <title>A dynamic microbial community with high functional redundancy inhabits the cold, oxic subseafloor aquifer.</title>
        <authorList>
            <person name="Tully B.J."/>
            <person name="Wheat C.G."/>
            <person name="Glazer B.T."/>
            <person name="Huber J.A."/>
        </authorList>
    </citation>
    <scope>NUCLEOTIDE SEQUENCE [LARGE SCALE GENOMIC DNA]</scope>
</reference>
<dbReference type="EMBL" id="NVWI01000003">
    <property type="protein sequence ID" value="PCJ42096.1"/>
    <property type="molecule type" value="Genomic_DNA"/>
</dbReference>
<dbReference type="Proteomes" id="UP000228987">
    <property type="component" value="Unassembled WGS sequence"/>
</dbReference>